<dbReference type="EMBL" id="AOKF01002293">
    <property type="protein sequence ID" value="EPN51686.1"/>
    <property type="molecule type" value="Genomic_DNA"/>
</dbReference>
<reference evidence="1 2" key="1">
    <citation type="journal article" date="2013" name="PLoS Pathog.">
        <title>Genomic analysis of the Kiwifruit pathogen Pseudomonas syringae pv. actinidiae provides insight into the origins of an emergent plant disease.</title>
        <authorList>
            <person name="McCann H.C."/>
            <person name="Rikkerink E.H."/>
            <person name="Bertels F."/>
            <person name="Fiers M."/>
            <person name="Lu A."/>
            <person name="Rees-George J."/>
            <person name="Andersen M.T."/>
            <person name="Gleave A.P."/>
            <person name="Haubold B."/>
            <person name="Wohlers M.W."/>
            <person name="Guttman D.S."/>
            <person name="Wang P.W."/>
            <person name="Straub C."/>
            <person name="Vanneste J.L."/>
            <person name="Rainey P.B."/>
            <person name="Templeton M.D."/>
        </authorList>
    </citation>
    <scope>NUCLEOTIDE SEQUENCE [LARGE SCALE GENOMIC DNA]</scope>
    <source>
        <strain evidence="1 2">ICMP 19096</strain>
    </source>
</reference>
<protein>
    <submittedName>
        <fullName evidence="1">Uncharacterized protein</fullName>
    </submittedName>
</protein>
<comment type="caution">
    <text evidence="1">The sequence shown here is derived from an EMBL/GenBank/DDBJ whole genome shotgun (WGS) entry which is preliminary data.</text>
</comment>
<evidence type="ECO:0000313" key="2">
    <source>
        <dbReference type="Proteomes" id="UP000018849"/>
    </source>
</evidence>
<dbReference type="Proteomes" id="UP000018849">
    <property type="component" value="Unassembled WGS sequence"/>
</dbReference>
<organism evidence="1 2">
    <name type="scientific">Pseudomonas syringae pv. actinidiae ICMP 19096</name>
    <dbReference type="NCBI Taxonomy" id="1194405"/>
    <lineage>
        <taxon>Bacteria</taxon>
        <taxon>Pseudomonadati</taxon>
        <taxon>Pseudomonadota</taxon>
        <taxon>Gammaproteobacteria</taxon>
        <taxon>Pseudomonadales</taxon>
        <taxon>Pseudomonadaceae</taxon>
        <taxon>Pseudomonas</taxon>
        <taxon>Pseudomonas syringae</taxon>
    </lineage>
</organism>
<proteinExistence type="predicted"/>
<accession>A0A656JT39</accession>
<sequence>MVRPNDVEPRATIDTKAVDRPMSVINGFKGAGQSALREQYTDKGCEQGEAMLAVVEESTHFIVSGFRGVYVEQTRAVQIAVIAHHH</sequence>
<dbReference type="AlphaFoldDB" id="A0A656JT39"/>
<evidence type="ECO:0000313" key="1">
    <source>
        <dbReference type="EMBL" id="EPN51686.1"/>
    </source>
</evidence>
<name>A0A656JT39_PSESF</name>
<gene>
    <name evidence="1" type="ORF">A245_26718</name>
</gene>